<dbReference type="AlphaFoldDB" id="A0A437JUV4"/>
<sequence>MTMPSSAGLTRSGPGFLGALLGIVFAFFGIVLMVGALLLGLVVAAGALLWSVLRGRKPGPVRFEWRRGTARTWRPASGRPPSDEVVDIEVREIADDGAKPPRG</sequence>
<evidence type="ECO:0000256" key="1">
    <source>
        <dbReference type="SAM" id="Phobius"/>
    </source>
</evidence>
<keyword evidence="1" id="KW-0812">Transmembrane</keyword>
<protein>
    <submittedName>
        <fullName evidence="2">Uncharacterized protein</fullName>
    </submittedName>
</protein>
<reference evidence="2 3" key="1">
    <citation type="submission" date="2019-01" db="EMBL/GenBank/DDBJ databases">
        <authorList>
            <person name="Chen W.-M."/>
        </authorList>
    </citation>
    <scope>NUCLEOTIDE SEQUENCE [LARGE SCALE GENOMIC DNA]</scope>
    <source>
        <strain evidence="2 3">ICH-3</strain>
    </source>
</reference>
<name>A0A437JUV4_9BURK</name>
<dbReference type="Proteomes" id="UP000288178">
    <property type="component" value="Unassembled WGS sequence"/>
</dbReference>
<dbReference type="EMBL" id="SACT01000004">
    <property type="protein sequence ID" value="RVT51014.1"/>
    <property type="molecule type" value="Genomic_DNA"/>
</dbReference>
<keyword evidence="1" id="KW-1133">Transmembrane helix</keyword>
<keyword evidence="3" id="KW-1185">Reference proteome</keyword>
<gene>
    <name evidence="2" type="ORF">ENE75_14575</name>
</gene>
<organism evidence="2 3">
    <name type="scientific">Rubrivivax albus</name>
    <dbReference type="NCBI Taxonomy" id="2499835"/>
    <lineage>
        <taxon>Bacteria</taxon>
        <taxon>Pseudomonadati</taxon>
        <taxon>Pseudomonadota</taxon>
        <taxon>Betaproteobacteria</taxon>
        <taxon>Burkholderiales</taxon>
        <taxon>Sphaerotilaceae</taxon>
        <taxon>Rubrivivax</taxon>
    </lineage>
</organism>
<evidence type="ECO:0000313" key="2">
    <source>
        <dbReference type="EMBL" id="RVT51014.1"/>
    </source>
</evidence>
<comment type="caution">
    <text evidence="2">The sequence shown here is derived from an EMBL/GenBank/DDBJ whole genome shotgun (WGS) entry which is preliminary data.</text>
</comment>
<accession>A0A437JUV4</accession>
<keyword evidence="1" id="KW-0472">Membrane</keyword>
<proteinExistence type="predicted"/>
<feature type="transmembrane region" description="Helical" evidence="1">
    <location>
        <begin position="20"/>
        <end position="53"/>
    </location>
</feature>
<evidence type="ECO:0000313" key="3">
    <source>
        <dbReference type="Proteomes" id="UP000288178"/>
    </source>
</evidence>